<protein>
    <submittedName>
        <fullName evidence="1">Uncharacterized protein</fullName>
    </submittedName>
</protein>
<organism evidence="1 2">
    <name type="scientific">Cuscuta australis</name>
    <dbReference type="NCBI Taxonomy" id="267555"/>
    <lineage>
        <taxon>Eukaryota</taxon>
        <taxon>Viridiplantae</taxon>
        <taxon>Streptophyta</taxon>
        <taxon>Embryophyta</taxon>
        <taxon>Tracheophyta</taxon>
        <taxon>Spermatophyta</taxon>
        <taxon>Magnoliopsida</taxon>
        <taxon>eudicotyledons</taxon>
        <taxon>Gunneridae</taxon>
        <taxon>Pentapetalae</taxon>
        <taxon>asterids</taxon>
        <taxon>lamiids</taxon>
        <taxon>Solanales</taxon>
        <taxon>Convolvulaceae</taxon>
        <taxon>Cuscuteae</taxon>
        <taxon>Cuscuta</taxon>
        <taxon>Cuscuta subgen. Grammica</taxon>
        <taxon>Cuscuta sect. Cleistogrammica</taxon>
    </lineage>
</organism>
<name>A0A328D1M5_9ASTE</name>
<evidence type="ECO:0000313" key="1">
    <source>
        <dbReference type="EMBL" id="RAL39682.1"/>
    </source>
</evidence>
<reference evidence="1 2" key="1">
    <citation type="submission" date="2018-06" db="EMBL/GenBank/DDBJ databases">
        <title>The Genome of Cuscuta australis (Dodder) Provides Insight into the Evolution of Plant Parasitism.</title>
        <authorList>
            <person name="Liu H."/>
        </authorList>
    </citation>
    <scope>NUCLEOTIDE SEQUENCE [LARGE SCALE GENOMIC DNA]</scope>
    <source>
        <strain evidence="2">cv. Yunnan</strain>
        <tissue evidence="1">Vines</tissue>
    </source>
</reference>
<comment type="caution">
    <text evidence="1">The sequence shown here is derived from an EMBL/GenBank/DDBJ whole genome shotgun (WGS) entry which is preliminary data.</text>
</comment>
<keyword evidence="2" id="KW-1185">Reference proteome</keyword>
<proteinExistence type="predicted"/>
<dbReference type="EMBL" id="NQVE01000200">
    <property type="protein sequence ID" value="RAL39682.1"/>
    <property type="molecule type" value="Genomic_DNA"/>
</dbReference>
<accession>A0A328D1M5</accession>
<gene>
    <name evidence="1" type="ORF">DM860_003215</name>
</gene>
<evidence type="ECO:0000313" key="2">
    <source>
        <dbReference type="Proteomes" id="UP000249390"/>
    </source>
</evidence>
<dbReference type="AlphaFoldDB" id="A0A328D1M5"/>
<dbReference type="Proteomes" id="UP000249390">
    <property type="component" value="Unassembled WGS sequence"/>
</dbReference>
<sequence length="139" mass="15802">MERPASGPAAVQSLKVSLRTKEPEQVNVSDWQKEPYLCEEWQEGASHLRLKLKTTQKEESNLCVSGVLSVTLHSWAPMWWFTTQESNQWVGSCGSLEAFPVLPQRPCLQLFKADVCAWGCLGALWKIHHPFRCRVHNPS</sequence>